<dbReference type="SUPFAM" id="SSF51366">
    <property type="entry name" value="Ribulose-phoshate binding barrel"/>
    <property type="match status" value="1"/>
</dbReference>
<evidence type="ECO:0000256" key="7">
    <source>
        <dbReference type="ARBA" id="ARBA00013188"/>
    </source>
</evidence>
<evidence type="ECO:0000256" key="6">
    <source>
        <dbReference type="ARBA" id="ARBA00009541"/>
    </source>
</evidence>
<comment type="catalytic activity">
    <reaction evidence="1 10 11">
        <text>D-ribulose 5-phosphate = D-xylulose 5-phosphate</text>
        <dbReference type="Rhea" id="RHEA:13677"/>
        <dbReference type="ChEBI" id="CHEBI:57737"/>
        <dbReference type="ChEBI" id="CHEBI:58121"/>
        <dbReference type="EC" id="5.1.3.1"/>
    </reaction>
</comment>
<feature type="binding site" evidence="10 14">
    <location>
        <begin position="196"/>
        <end position="197"/>
    </location>
    <ligand>
        <name>substrate</name>
    </ligand>
</feature>
<evidence type="ECO:0000256" key="11">
    <source>
        <dbReference type="PIRNR" id="PIRNR001461"/>
    </source>
</evidence>
<dbReference type="Proteomes" id="UP000019254">
    <property type="component" value="Unassembled WGS sequence"/>
</dbReference>
<dbReference type="EC" id="5.1.3.1" evidence="7 10"/>
<evidence type="ECO:0000256" key="4">
    <source>
        <dbReference type="ARBA" id="ARBA00001947"/>
    </source>
</evidence>
<comment type="cofactor">
    <cofactor evidence="2">
        <name>Mn(2+)</name>
        <dbReference type="ChEBI" id="CHEBI:29035"/>
    </cofactor>
</comment>
<dbReference type="PROSITE" id="PS01085">
    <property type="entry name" value="RIBUL_P_3_EPIMER_1"/>
    <property type="match status" value="1"/>
</dbReference>
<evidence type="ECO:0000256" key="10">
    <source>
        <dbReference type="HAMAP-Rule" id="MF_02227"/>
    </source>
</evidence>
<gene>
    <name evidence="10" type="primary">rpe</name>
    <name evidence="15" type="ORF">PCORN_11792</name>
</gene>
<dbReference type="OrthoDB" id="1645589at2"/>
<evidence type="ECO:0000256" key="14">
    <source>
        <dbReference type="PIRSR" id="PIRSR001461-3"/>
    </source>
</evidence>
<dbReference type="GO" id="GO:0046872">
    <property type="term" value="F:metal ion binding"/>
    <property type="evidence" value="ECO:0007669"/>
    <property type="project" value="UniProtKB-UniRule"/>
</dbReference>
<comment type="cofactor">
    <cofactor evidence="10 13">
        <name>a divalent metal cation</name>
        <dbReference type="ChEBI" id="CHEBI:60240"/>
    </cofactor>
    <text evidence="10 13">Binds 1 divalent metal cation per subunit.</text>
</comment>
<dbReference type="InterPro" id="IPR000056">
    <property type="entry name" value="Ribul_P_3_epim-like"/>
</dbReference>
<comment type="pathway">
    <text evidence="10">Carbohydrate degradation.</text>
</comment>
<organism evidence="15 16">
    <name type="scientific">Listeria cornellensis FSL F6-0969</name>
    <dbReference type="NCBI Taxonomy" id="1265820"/>
    <lineage>
        <taxon>Bacteria</taxon>
        <taxon>Bacillati</taxon>
        <taxon>Bacillota</taxon>
        <taxon>Bacilli</taxon>
        <taxon>Bacillales</taxon>
        <taxon>Listeriaceae</taxon>
        <taxon>Listeria</taxon>
    </lineage>
</organism>
<dbReference type="GO" id="GO:0004750">
    <property type="term" value="F:D-ribulose-phosphate 3-epimerase activity"/>
    <property type="evidence" value="ECO:0007669"/>
    <property type="project" value="UniProtKB-UniRule"/>
</dbReference>
<reference evidence="15 16" key="1">
    <citation type="journal article" date="2014" name="Int. J. Syst. Evol. Microbiol.">
        <title>Listeria floridensis sp. nov., Listeria aquatica sp. nov., Listeria cornellensis sp. nov., Listeria riparia sp. nov. and Listeria grandensis sp. nov., from agricultural and natural environments.</title>
        <authorList>
            <person name="den Bakker H.C."/>
            <person name="Warchocki S."/>
            <person name="Wright E.M."/>
            <person name="Allred A.F."/>
            <person name="Ahlstrom C."/>
            <person name="Manuel C.S."/>
            <person name="Stasiewicz M.J."/>
            <person name="Burrell A."/>
            <person name="Roof S."/>
            <person name="Strawn L."/>
            <person name="Fortes E.D."/>
            <person name="Nightingale K.K."/>
            <person name="Kephart D."/>
            <person name="Wiedmann M."/>
        </authorList>
    </citation>
    <scope>NUCLEOTIDE SEQUENCE [LARGE SCALE GENOMIC DNA]</scope>
    <source>
        <strain evidence="16">FSL F6-969</strain>
    </source>
</reference>
<comment type="cofactor">
    <cofactor evidence="3">
        <name>Co(2+)</name>
        <dbReference type="ChEBI" id="CHEBI:48828"/>
    </cofactor>
</comment>
<evidence type="ECO:0000256" key="2">
    <source>
        <dbReference type="ARBA" id="ARBA00001936"/>
    </source>
</evidence>
<evidence type="ECO:0000256" key="12">
    <source>
        <dbReference type="PIRSR" id="PIRSR001461-1"/>
    </source>
</evidence>
<feature type="binding site" evidence="10 13">
    <location>
        <position position="32"/>
    </location>
    <ligand>
        <name>a divalent metal cation</name>
        <dbReference type="ChEBI" id="CHEBI:60240"/>
    </ligand>
</feature>
<dbReference type="EMBL" id="AODE01000021">
    <property type="protein sequence ID" value="EUJ28779.1"/>
    <property type="molecule type" value="Genomic_DNA"/>
</dbReference>
<dbReference type="InterPro" id="IPR011060">
    <property type="entry name" value="RibuloseP-bd_barrel"/>
</dbReference>
<comment type="cofactor">
    <cofactor evidence="4">
        <name>Zn(2+)</name>
        <dbReference type="ChEBI" id="CHEBI:29105"/>
    </cofactor>
</comment>
<evidence type="ECO:0000313" key="15">
    <source>
        <dbReference type="EMBL" id="EUJ28779.1"/>
    </source>
</evidence>
<name>W7BPZ6_9LIST</name>
<comment type="caution">
    <text evidence="15">The sequence shown here is derived from an EMBL/GenBank/DDBJ whole genome shotgun (WGS) entry which is preliminary data.</text>
</comment>
<dbReference type="FunFam" id="3.20.20.70:FF:000004">
    <property type="entry name" value="Ribulose-phosphate 3-epimerase"/>
    <property type="match status" value="1"/>
</dbReference>
<dbReference type="Pfam" id="PF00834">
    <property type="entry name" value="Ribul_P_3_epim"/>
    <property type="match status" value="1"/>
</dbReference>
<proteinExistence type="inferred from homology"/>
<dbReference type="RefSeq" id="WP_036080036.1">
    <property type="nucleotide sequence ID" value="NZ_AODE01000021.1"/>
</dbReference>
<feature type="binding site" evidence="10 14">
    <location>
        <begin position="141"/>
        <end position="144"/>
    </location>
    <ligand>
        <name>substrate</name>
    </ligand>
</feature>
<dbReference type="PIRSF" id="PIRSF001461">
    <property type="entry name" value="RPE"/>
    <property type="match status" value="1"/>
</dbReference>
<keyword evidence="16" id="KW-1185">Reference proteome</keyword>
<feature type="active site" description="Proton acceptor" evidence="10 12">
    <location>
        <position position="34"/>
    </location>
</feature>
<dbReference type="InterPro" id="IPR013785">
    <property type="entry name" value="Aldolase_TIM"/>
</dbReference>
<feature type="binding site" evidence="10 13">
    <location>
        <position position="174"/>
    </location>
    <ligand>
        <name>a divalent metal cation</name>
        <dbReference type="ChEBI" id="CHEBI:60240"/>
    </ligand>
</feature>
<keyword evidence="13" id="KW-0862">Zinc</keyword>
<accession>W7BPZ6</accession>
<dbReference type="HAMAP" id="MF_02227">
    <property type="entry name" value="RPE"/>
    <property type="match status" value="1"/>
</dbReference>
<keyword evidence="13" id="KW-0464">Manganese</keyword>
<dbReference type="AlphaFoldDB" id="W7BPZ6"/>
<keyword evidence="9 10" id="KW-0413">Isomerase</keyword>
<feature type="binding site" evidence="10 14">
    <location>
        <position position="65"/>
    </location>
    <ligand>
        <name>substrate</name>
    </ligand>
</feature>
<evidence type="ECO:0000256" key="13">
    <source>
        <dbReference type="PIRSR" id="PIRSR001461-2"/>
    </source>
</evidence>
<feature type="binding site" evidence="10">
    <location>
        <begin position="174"/>
        <end position="176"/>
    </location>
    <ligand>
        <name>substrate</name>
    </ligand>
</feature>
<evidence type="ECO:0000256" key="1">
    <source>
        <dbReference type="ARBA" id="ARBA00001782"/>
    </source>
</evidence>
<keyword evidence="10 11" id="KW-0119">Carbohydrate metabolism</keyword>
<dbReference type="Gene3D" id="3.20.20.70">
    <property type="entry name" value="Aldolase class I"/>
    <property type="match status" value="1"/>
</dbReference>
<sequence length="214" mass="23230">MTRIAPSLLAADYLKLGEEINRMESAGVDYLHIDVMDGHFVPNLTFGIDMVAQIAKSTRIPLDVHLMLAEPERYIEAFANAGAAIISVHVEACPHIHATLKVIKQTGAKAGVVLNPGTPAESLTSVLSEADLILQMTVNPGFGGQSFIPETLTNIEKLAIWRRENNYSYLIEVDGGINQETAKQAKQAGVDILVAGSYLFQNTNLEEAIANMKK</sequence>
<dbReference type="GO" id="GO:0005737">
    <property type="term" value="C:cytoplasm"/>
    <property type="evidence" value="ECO:0007669"/>
    <property type="project" value="UniProtKB-ARBA"/>
</dbReference>
<feature type="binding site" evidence="10 14">
    <location>
        <position position="7"/>
    </location>
    <ligand>
        <name>substrate</name>
    </ligand>
</feature>
<dbReference type="PATRIC" id="fig|1265820.5.peg.2322"/>
<feature type="active site" description="Proton donor" evidence="10 12">
    <location>
        <position position="174"/>
    </location>
</feature>
<dbReference type="InterPro" id="IPR026019">
    <property type="entry name" value="Ribul_P_3_epim"/>
</dbReference>
<dbReference type="NCBIfam" id="TIGR01163">
    <property type="entry name" value="rpe"/>
    <property type="match status" value="1"/>
</dbReference>
<dbReference type="PANTHER" id="PTHR11749">
    <property type="entry name" value="RIBULOSE-5-PHOSPHATE-3-EPIMERASE"/>
    <property type="match status" value="1"/>
</dbReference>
<feature type="binding site" evidence="10 13">
    <location>
        <position position="65"/>
    </location>
    <ligand>
        <name>a divalent metal cation</name>
        <dbReference type="ChEBI" id="CHEBI:60240"/>
    </ligand>
</feature>
<dbReference type="GO" id="GO:0019323">
    <property type="term" value="P:pentose catabolic process"/>
    <property type="evidence" value="ECO:0007669"/>
    <property type="project" value="UniProtKB-UniRule"/>
</dbReference>
<evidence type="ECO:0000256" key="8">
    <source>
        <dbReference type="ARBA" id="ARBA00022723"/>
    </source>
</evidence>
<dbReference type="STRING" id="1265820.PCORN_11792"/>
<evidence type="ECO:0000256" key="3">
    <source>
        <dbReference type="ARBA" id="ARBA00001941"/>
    </source>
</evidence>
<evidence type="ECO:0000256" key="9">
    <source>
        <dbReference type="ARBA" id="ARBA00023235"/>
    </source>
</evidence>
<evidence type="ECO:0000256" key="5">
    <source>
        <dbReference type="ARBA" id="ARBA00001954"/>
    </source>
</evidence>
<dbReference type="GO" id="GO:0006098">
    <property type="term" value="P:pentose-phosphate shunt"/>
    <property type="evidence" value="ECO:0007669"/>
    <property type="project" value="UniProtKB-UniRule"/>
</dbReference>
<comment type="cofactor">
    <cofactor evidence="5">
        <name>Fe(2+)</name>
        <dbReference type="ChEBI" id="CHEBI:29033"/>
    </cofactor>
</comment>
<comment type="function">
    <text evidence="10">Catalyzes the reversible epimerization of D-ribulose 5-phosphate to D-xylulose 5-phosphate.</text>
</comment>
<dbReference type="NCBIfam" id="NF004076">
    <property type="entry name" value="PRK05581.1-4"/>
    <property type="match status" value="1"/>
</dbReference>
<feature type="binding site" evidence="10 13">
    <location>
        <position position="34"/>
    </location>
    <ligand>
        <name>a divalent metal cation</name>
        <dbReference type="ChEBI" id="CHEBI:60240"/>
    </ligand>
</feature>
<comment type="similarity">
    <text evidence="6 10 11">Belongs to the ribulose-phosphate 3-epimerase family.</text>
</comment>
<feature type="binding site" evidence="14">
    <location>
        <position position="176"/>
    </location>
    <ligand>
        <name>substrate</name>
    </ligand>
</feature>
<protein>
    <recommendedName>
        <fullName evidence="7 10">Ribulose-phosphate 3-epimerase</fullName>
        <ecNumber evidence="7 10">5.1.3.1</ecNumber>
    </recommendedName>
</protein>
<keyword evidence="8 10" id="KW-0479">Metal-binding</keyword>
<keyword evidence="13" id="KW-0170">Cobalt</keyword>
<dbReference type="CDD" id="cd00429">
    <property type="entry name" value="RPE"/>
    <property type="match status" value="1"/>
</dbReference>
<evidence type="ECO:0000313" key="16">
    <source>
        <dbReference type="Proteomes" id="UP000019254"/>
    </source>
</evidence>